<gene>
    <name evidence="1" type="ORF">WCH_BT10840</name>
</gene>
<organism evidence="1">
    <name type="scientific">Waddlia chondrophila 2032/99</name>
    <dbReference type="NCBI Taxonomy" id="765953"/>
    <lineage>
        <taxon>Bacteria</taxon>
        <taxon>Pseudomonadati</taxon>
        <taxon>Chlamydiota</taxon>
        <taxon>Chlamydiia</taxon>
        <taxon>Parachlamydiales</taxon>
        <taxon>Waddliaceae</taxon>
        <taxon>Waddlia</taxon>
    </lineage>
</organism>
<sequence>MDQLCKRIPLKACLFSSNVLNLLDSLTNRSVLMKKGVLGCFLINAVALSASQAVFYTEQGEEYLCDIQTPATVWEIKESLEDVLPFTKEEMLFITEGAFLCEEEYFLPFDGQKIWVTSLDFDQPVPKKTYAGYRNYDRKAAESEKKDLRFILKTLATKSIAGLLKYRSELEAAGDRIDKLHPLRFLETAFTDEELKAYMHNIRQRGGWIWGEFIKGIKGSLQDEADIGNLTDDMILDFSCQVEIDLSKIEGLIHREKWEDFIKALIIHIPRKGDSDRYDQ</sequence>
<dbReference type="Pfam" id="PF26330">
    <property type="entry name" value="DUF8085"/>
    <property type="match status" value="1"/>
</dbReference>
<name>F8LCE7_9BACT</name>
<reference evidence="1" key="1">
    <citation type="submission" date="2011-05" db="EMBL/GenBank/DDBJ databases">
        <title>Unity in variety -- the pan-genome of the Chlamydiae.</title>
        <authorList>
            <person name="Collingro A."/>
            <person name="Tischler P."/>
            <person name="Weinmaier T."/>
            <person name="Penz T."/>
            <person name="Heinz E."/>
            <person name="Brunham R.C."/>
            <person name="Read T.D."/>
            <person name="Bavoil P.M."/>
            <person name="Sachse K."/>
            <person name="Kahane S."/>
            <person name="Friedman M.G."/>
            <person name="Rattei T."/>
            <person name="Myers G.S.A."/>
            <person name="Horn M."/>
        </authorList>
    </citation>
    <scope>NUCLEOTIDE SEQUENCE</scope>
    <source>
        <strain evidence="1">2032/99</strain>
    </source>
</reference>
<evidence type="ECO:0000313" key="1">
    <source>
        <dbReference type="EMBL" id="CCB91161.1"/>
    </source>
</evidence>
<dbReference type="InterPro" id="IPR058398">
    <property type="entry name" value="DUF8085"/>
</dbReference>
<dbReference type="AlphaFoldDB" id="F8LCE7"/>
<accession>F8LCE7</accession>
<protein>
    <submittedName>
        <fullName evidence="1">Uncharacterized protein</fullName>
    </submittedName>
</protein>
<dbReference type="EMBL" id="FR872651">
    <property type="protein sequence ID" value="CCB91161.1"/>
    <property type="molecule type" value="Genomic_DNA"/>
</dbReference>
<proteinExistence type="predicted"/>